<dbReference type="EMBL" id="JAFBCV010000004">
    <property type="protein sequence ID" value="MBM7838516.1"/>
    <property type="molecule type" value="Genomic_DNA"/>
</dbReference>
<dbReference type="InterPro" id="IPR043519">
    <property type="entry name" value="NT_sf"/>
</dbReference>
<dbReference type="SUPFAM" id="SSF89550">
    <property type="entry name" value="PHP domain-like"/>
    <property type="match status" value="1"/>
</dbReference>
<dbReference type="InterPro" id="IPR003583">
    <property type="entry name" value="Hlx-hairpin-Hlx_DNA-bd_motif"/>
</dbReference>
<feature type="domain" description="Polymerase/histidinol phosphatase N-terminal" evidence="10">
    <location>
        <begin position="337"/>
        <end position="416"/>
    </location>
</feature>
<evidence type="ECO:0000256" key="4">
    <source>
        <dbReference type="ARBA" id="ARBA00022679"/>
    </source>
</evidence>
<evidence type="ECO:0000256" key="6">
    <source>
        <dbReference type="ARBA" id="ARBA00022705"/>
    </source>
</evidence>
<dbReference type="Proteomes" id="UP001179280">
    <property type="component" value="Unassembled WGS sequence"/>
</dbReference>
<dbReference type="InterPro" id="IPR047967">
    <property type="entry name" value="PolX_PHP"/>
</dbReference>
<dbReference type="InterPro" id="IPR050243">
    <property type="entry name" value="PHP_phosphatase"/>
</dbReference>
<dbReference type="PANTHER" id="PTHR36928:SF1">
    <property type="entry name" value="PHOSPHATASE YCDX-RELATED"/>
    <property type="match status" value="1"/>
</dbReference>
<dbReference type="CDD" id="cd07436">
    <property type="entry name" value="PHP_PolX"/>
    <property type="match status" value="1"/>
</dbReference>
<keyword evidence="4" id="KW-0808">Transferase</keyword>
<dbReference type="Pfam" id="PF02811">
    <property type="entry name" value="PHP"/>
    <property type="match status" value="1"/>
</dbReference>
<keyword evidence="7" id="KW-0239">DNA-directed DNA polymerase</keyword>
<evidence type="ECO:0000259" key="11">
    <source>
        <dbReference type="SMART" id="SM00483"/>
    </source>
</evidence>
<dbReference type="InterPro" id="IPR027421">
    <property type="entry name" value="DNA_pol_lamdba_lyase_dom_sf"/>
</dbReference>
<dbReference type="InterPro" id="IPR016195">
    <property type="entry name" value="Pol/histidinol_Pase-like"/>
</dbReference>
<feature type="domain" description="Helix-hairpin-helix DNA-binding motif class 1" evidence="9">
    <location>
        <begin position="48"/>
        <end position="67"/>
    </location>
</feature>
<evidence type="ECO:0000256" key="1">
    <source>
        <dbReference type="ARBA" id="ARBA00001946"/>
    </source>
</evidence>
<dbReference type="Gene3D" id="3.20.20.140">
    <property type="entry name" value="Metal-dependent hydrolases"/>
    <property type="match status" value="1"/>
</dbReference>
<dbReference type="InterPro" id="IPR002054">
    <property type="entry name" value="DNA-dir_DNA_pol_X"/>
</dbReference>
<dbReference type="InterPro" id="IPR029398">
    <property type="entry name" value="PolB_thumb"/>
</dbReference>
<dbReference type="Gene3D" id="3.30.460.10">
    <property type="entry name" value="Beta Polymerase, domain 2"/>
    <property type="match status" value="1"/>
</dbReference>
<proteinExistence type="predicted"/>
<evidence type="ECO:0000259" key="10">
    <source>
        <dbReference type="SMART" id="SM00481"/>
    </source>
</evidence>
<dbReference type="PIRSF" id="PIRSF005047">
    <property type="entry name" value="UCP005047_YshC"/>
    <property type="match status" value="1"/>
</dbReference>
<gene>
    <name evidence="12" type="ORF">JOC54_001772</name>
</gene>
<evidence type="ECO:0000259" key="9">
    <source>
        <dbReference type="SMART" id="SM00278"/>
    </source>
</evidence>
<dbReference type="Gene3D" id="1.10.150.110">
    <property type="entry name" value="DNA polymerase beta, N-terminal domain-like"/>
    <property type="match status" value="1"/>
</dbReference>
<dbReference type="CDD" id="cd00141">
    <property type="entry name" value="NT_POLXc"/>
    <property type="match status" value="1"/>
</dbReference>
<keyword evidence="5" id="KW-0548">Nucleotidyltransferase</keyword>
<evidence type="ECO:0000256" key="8">
    <source>
        <dbReference type="ARBA" id="ARBA00049244"/>
    </source>
</evidence>
<dbReference type="PANTHER" id="PTHR36928">
    <property type="entry name" value="PHOSPHATASE YCDX-RELATED"/>
    <property type="match status" value="1"/>
</dbReference>
<keyword evidence="13" id="KW-1185">Reference proteome</keyword>
<feature type="domain" description="DNA-directed DNA polymerase X" evidence="11">
    <location>
        <begin position="1"/>
        <end position="315"/>
    </location>
</feature>
<evidence type="ECO:0000256" key="2">
    <source>
        <dbReference type="ARBA" id="ARBA00012417"/>
    </source>
</evidence>
<protein>
    <recommendedName>
        <fullName evidence="2">DNA-directed DNA polymerase</fullName>
        <ecNumber evidence="2">2.7.7.7</ecNumber>
    </recommendedName>
</protein>
<comment type="catalytic activity">
    <reaction evidence="8">
        <text>DNA(n) + a 2'-deoxyribonucleoside 5'-triphosphate = DNA(n+1) + diphosphate</text>
        <dbReference type="Rhea" id="RHEA:22508"/>
        <dbReference type="Rhea" id="RHEA-COMP:17339"/>
        <dbReference type="Rhea" id="RHEA-COMP:17340"/>
        <dbReference type="ChEBI" id="CHEBI:33019"/>
        <dbReference type="ChEBI" id="CHEBI:61560"/>
        <dbReference type="ChEBI" id="CHEBI:173112"/>
        <dbReference type="EC" id="2.7.7.7"/>
    </reaction>
</comment>
<organism evidence="12 13">
    <name type="scientific">Shouchella xiaoxiensis</name>
    <dbReference type="NCBI Taxonomy" id="766895"/>
    <lineage>
        <taxon>Bacteria</taxon>
        <taxon>Bacillati</taxon>
        <taxon>Bacillota</taxon>
        <taxon>Bacilli</taxon>
        <taxon>Bacillales</taxon>
        <taxon>Bacillaceae</taxon>
        <taxon>Shouchella</taxon>
    </lineage>
</organism>
<accession>A0ABS2STK1</accession>
<dbReference type="InterPro" id="IPR004013">
    <property type="entry name" value="PHP_dom"/>
</dbReference>
<dbReference type="Pfam" id="PF14716">
    <property type="entry name" value="HHH_8"/>
    <property type="match status" value="1"/>
</dbReference>
<dbReference type="InterPro" id="IPR037160">
    <property type="entry name" value="DNA_Pol_thumb_sf"/>
</dbReference>
<evidence type="ECO:0000313" key="12">
    <source>
        <dbReference type="EMBL" id="MBM7838516.1"/>
    </source>
</evidence>
<dbReference type="Gene3D" id="1.10.150.20">
    <property type="entry name" value="5' to 3' exonuclease, C-terminal subdomain"/>
    <property type="match status" value="1"/>
</dbReference>
<dbReference type="RefSeq" id="WP_204465706.1">
    <property type="nucleotide sequence ID" value="NZ_JAFBCV010000004.1"/>
</dbReference>
<comment type="cofactor">
    <cofactor evidence="1">
        <name>Mg(2+)</name>
        <dbReference type="ChEBI" id="CHEBI:18420"/>
    </cofactor>
</comment>
<dbReference type="SUPFAM" id="SSF81301">
    <property type="entry name" value="Nucleotidyltransferase"/>
    <property type="match status" value="1"/>
</dbReference>
<dbReference type="Pfam" id="PF14791">
    <property type="entry name" value="DNA_pol_B_thumb"/>
    <property type="match status" value="1"/>
</dbReference>
<reference evidence="12" key="1">
    <citation type="submission" date="2021-01" db="EMBL/GenBank/DDBJ databases">
        <title>Genomic Encyclopedia of Type Strains, Phase IV (KMG-IV): sequencing the most valuable type-strain genomes for metagenomic binning, comparative biology and taxonomic classification.</title>
        <authorList>
            <person name="Goeker M."/>
        </authorList>
    </citation>
    <scope>NUCLEOTIDE SEQUENCE</scope>
    <source>
        <strain evidence="12">DSM 21943</strain>
    </source>
</reference>
<dbReference type="SMART" id="SM00483">
    <property type="entry name" value="POLXc"/>
    <property type="match status" value="1"/>
</dbReference>
<evidence type="ECO:0000313" key="13">
    <source>
        <dbReference type="Proteomes" id="UP001179280"/>
    </source>
</evidence>
<feature type="domain" description="Helix-hairpin-helix DNA-binding motif class 1" evidence="9">
    <location>
        <begin position="88"/>
        <end position="107"/>
    </location>
</feature>
<dbReference type="SMART" id="SM00278">
    <property type="entry name" value="HhH1"/>
    <property type="match status" value="3"/>
</dbReference>
<dbReference type="InterPro" id="IPR022311">
    <property type="entry name" value="PolX-like"/>
</dbReference>
<dbReference type="InterPro" id="IPR010996">
    <property type="entry name" value="HHH_MUS81"/>
</dbReference>
<dbReference type="Gene3D" id="3.30.210.10">
    <property type="entry name" value="DNA polymerase, thumb domain"/>
    <property type="match status" value="1"/>
</dbReference>
<comment type="caution">
    <text evidence="12">The sequence shown here is derived from an EMBL/GenBank/DDBJ whole genome shotgun (WGS) entry which is preliminary data.</text>
</comment>
<dbReference type="NCBIfam" id="NF006375">
    <property type="entry name" value="PRK08609.1"/>
    <property type="match status" value="1"/>
</dbReference>
<keyword evidence="3" id="KW-0237">DNA synthesis</keyword>
<sequence length="570" mass="64243">MDKKQVIQGLEEIAVYLEIKGENPFKIAAYRKAALALEQDERTLDQIEDPKKLTGIGQGTAVVIREFKELGYAPLLEELKAEIPANLIQLLTLPGLGGKKIGRLYRELGIIDADGLLEAARSEKIRAMSGFGQKSEEKIIEALDAWKTKPSRLPIASVLPFAEQLEEELKQSNCITEFSRAGSLRRLRETVKDLDYIISTNDAAAVKEQLLNLSGIQSIIAKGDTKVSIELSLEQHVISVDFRIVEPQEFATALHHFTGSKDHNVRMRQIAKQQGEKINEYGVEKIEDGSICTFNSEEAFYQHFNLPYIPPEAREDGSEIDRYLTQDESLWATDAKSDLHMHTTWSDGANSIEEMVDAAKARNYTHIAITDHSQYLRVANGLSIERLKEQHERIRELNQQNTDFRILTGIEMDILPNGELDYPDDVLETIDFVIASIHSSFSQDQATIMKRLKAAMDNPNVNLVAHPTGRLIGKREGYNVDVEQLIEWASMTNTALELNSSPSRLDLEVKWLKLAAKKGVLLAINSDAHRKESLTYVDYGYGQARKAMLSQNDVINTWTLSKLKKWLKID</sequence>
<evidence type="ECO:0000256" key="7">
    <source>
        <dbReference type="ARBA" id="ARBA00022932"/>
    </source>
</evidence>
<evidence type="ECO:0000256" key="5">
    <source>
        <dbReference type="ARBA" id="ARBA00022695"/>
    </source>
</evidence>
<dbReference type="SMART" id="SM00481">
    <property type="entry name" value="POLIIIAc"/>
    <property type="match status" value="1"/>
</dbReference>
<name>A0ABS2STK1_9BACI</name>
<dbReference type="SUPFAM" id="SSF47802">
    <property type="entry name" value="DNA polymerase beta, N-terminal domain-like"/>
    <property type="match status" value="1"/>
</dbReference>
<feature type="domain" description="Helix-hairpin-helix DNA-binding motif class 1" evidence="9">
    <location>
        <begin position="123"/>
        <end position="142"/>
    </location>
</feature>
<dbReference type="InterPro" id="IPR003141">
    <property type="entry name" value="Pol/His_phosphatase_N"/>
</dbReference>
<keyword evidence="6" id="KW-0235">DNA replication</keyword>
<evidence type="ECO:0000256" key="3">
    <source>
        <dbReference type="ARBA" id="ARBA00022634"/>
    </source>
</evidence>
<dbReference type="Pfam" id="PF14520">
    <property type="entry name" value="HHH_5"/>
    <property type="match status" value="1"/>
</dbReference>
<dbReference type="EC" id="2.7.7.7" evidence="2"/>